<proteinExistence type="predicted"/>
<accession>A0A848FKE0</accession>
<comment type="caution">
    <text evidence="1">The sequence shown here is derived from an EMBL/GenBank/DDBJ whole genome shotgun (WGS) entry which is preliminary data.</text>
</comment>
<dbReference type="RefSeq" id="WP_169163611.1">
    <property type="nucleotide sequence ID" value="NZ_JABBFW010000038.1"/>
</dbReference>
<reference evidence="1 2" key="1">
    <citation type="submission" date="2020-04" db="EMBL/GenBank/DDBJ databases">
        <title>Azohydromonas sp. isolated from soil.</title>
        <authorList>
            <person name="Dahal R.H."/>
        </authorList>
    </citation>
    <scope>NUCLEOTIDE SEQUENCE [LARGE SCALE GENOMIC DNA]</scope>
    <source>
        <strain evidence="1 2">G-1-1-14</strain>
    </source>
</reference>
<dbReference type="AlphaFoldDB" id="A0A848FKE0"/>
<evidence type="ECO:0000313" key="1">
    <source>
        <dbReference type="EMBL" id="NML18720.1"/>
    </source>
</evidence>
<gene>
    <name evidence="1" type="ORF">HHL10_27505</name>
</gene>
<keyword evidence="2" id="KW-1185">Reference proteome</keyword>
<name>A0A848FKE0_9BURK</name>
<dbReference type="Proteomes" id="UP000574067">
    <property type="component" value="Unassembled WGS sequence"/>
</dbReference>
<organism evidence="1 2">
    <name type="scientific">Azohydromonas caseinilytica</name>
    <dbReference type="NCBI Taxonomy" id="2728836"/>
    <lineage>
        <taxon>Bacteria</taxon>
        <taxon>Pseudomonadati</taxon>
        <taxon>Pseudomonadota</taxon>
        <taxon>Betaproteobacteria</taxon>
        <taxon>Burkholderiales</taxon>
        <taxon>Sphaerotilaceae</taxon>
        <taxon>Azohydromonas</taxon>
    </lineage>
</organism>
<sequence length="77" mass="8649">MMYSSFDIGTVRVQAKPVSAPVAADGVKRALRAAWNLLERLGRARARREMLQVARELQASRPELAAQLRRTATQSWL</sequence>
<evidence type="ECO:0000313" key="2">
    <source>
        <dbReference type="Proteomes" id="UP000574067"/>
    </source>
</evidence>
<dbReference type="EMBL" id="JABBFW010000038">
    <property type="protein sequence ID" value="NML18720.1"/>
    <property type="molecule type" value="Genomic_DNA"/>
</dbReference>
<protein>
    <submittedName>
        <fullName evidence="1">Uncharacterized protein</fullName>
    </submittedName>
</protein>